<keyword evidence="2" id="KW-0812">Transmembrane</keyword>
<evidence type="ECO:0000256" key="1">
    <source>
        <dbReference type="SAM" id="MobiDB-lite"/>
    </source>
</evidence>
<organism evidence="3 4">
    <name type="scientific">Penicillium angulare</name>
    <dbReference type="NCBI Taxonomy" id="116970"/>
    <lineage>
        <taxon>Eukaryota</taxon>
        <taxon>Fungi</taxon>
        <taxon>Dikarya</taxon>
        <taxon>Ascomycota</taxon>
        <taxon>Pezizomycotina</taxon>
        <taxon>Eurotiomycetes</taxon>
        <taxon>Eurotiomycetidae</taxon>
        <taxon>Eurotiales</taxon>
        <taxon>Aspergillaceae</taxon>
        <taxon>Penicillium</taxon>
    </lineage>
</organism>
<evidence type="ECO:0000256" key="2">
    <source>
        <dbReference type="SAM" id="Phobius"/>
    </source>
</evidence>
<reference evidence="3" key="1">
    <citation type="submission" date="2022-11" db="EMBL/GenBank/DDBJ databases">
        <authorList>
            <person name="Petersen C."/>
        </authorList>
    </citation>
    <scope>NUCLEOTIDE SEQUENCE</scope>
    <source>
        <strain evidence="3">IBT 30069</strain>
    </source>
</reference>
<name>A0A9W9FHS9_9EURO</name>
<sequence>MPGYEFGADWGPLARSAFVQVIVSLVSLFIKAVFSILALLFLVILIPSIQLVRLCFLMVSLDWDGIISSCFWVLVLAVVVIAVRYYAPGFFDEAVRYYVPGFFDKVVRLVSWGVSAFTFNESDPDDDDSETSSQAFSGDPLRDQVGVDIPFQLPIPRHLERRDPPQSRDELIAQGRLAMVRLLGGVESAPVTWEHIISIARMNIFNHDYTDNDQGLGYLNELCPGQQMNRSVEVMLYFGEGGQVGARIAPRIIVIDDVIRNLRNPNQPHVSSTLVGIYIRVVGDPTTLRRIFVSQIVNENTMGYLQDYGPGRHRFTNGSPEFLAVMGTRIGRLVGFVVIDAFPAGRRFISTIFLLVVDGTHNLRFEVGVR</sequence>
<feature type="transmembrane region" description="Helical" evidence="2">
    <location>
        <begin position="65"/>
        <end position="87"/>
    </location>
</feature>
<evidence type="ECO:0000313" key="3">
    <source>
        <dbReference type="EMBL" id="KAJ5100401.1"/>
    </source>
</evidence>
<comment type="caution">
    <text evidence="3">The sequence shown here is derived from an EMBL/GenBank/DDBJ whole genome shotgun (WGS) entry which is preliminary data.</text>
</comment>
<keyword evidence="2" id="KW-0472">Membrane</keyword>
<dbReference type="AlphaFoldDB" id="A0A9W9FHS9"/>
<protein>
    <submittedName>
        <fullName evidence="3">Uncharacterized protein</fullName>
    </submittedName>
</protein>
<accession>A0A9W9FHS9</accession>
<dbReference type="OrthoDB" id="10601514at2759"/>
<reference evidence="3" key="2">
    <citation type="journal article" date="2023" name="IMA Fungus">
        <title>Comparative genomic study of the Penicillium genus elucidates a diverse pangenome and 15 lateral gene transfer events.</title>
        <authorList>
            <person name="Petersen C."/>
            <person name="Sorensen T."/>
            <person name="Nielsen M.R."/>
            <person name="Sondergaard T.E."/>
            <person name="Sorensen J.L."/>
            <person name="Fitzpatrick D.A."/>
            <person name="Frisvad J.C."/>
            <person name="Nielsen K.L."/>
        </authorList>
    </citation>
    <scope>NUCLEOTIDE SEQUENCE</scope>
    <source>
        <strain evidence="3">IBT 30069</strain>
    </source>
</reference>
<dbReference type="EMBL" id="JAPQKH010000004">
    <property type="protein sequence ID" value="KAJ5100401.1"/>
    <property type="molecule type" value="Genomic_DNA"/>
</dbReference>
<gene>
    <name evidence="3" type="ORF">N7456_006453</name>
</gene>
<keyword evidence="2" id="KW-1133">Transmembrane helix</keyword>
<feature type="region of interest" description="Disordered" evidence="1">
    <location>
        <begin position="122"/>
        <end position="144"/>
    </location>
</feature>
<keyword evidence="4" id="KW-1185">Reference proteome</keyword>
<proteinExistence type="predicted"/>
<dbReference type="Proteomes" id="UP001149165">
    <property type="component" value="Unassembled WGS sequence"/>
</dbReference>
<evidence type="ECO:0000313" key="4">
    <source>
        <dbReference type="Proteomes" id="UP001149165"/>
    </source>
</evidence>